<dbReference type="EMBL" id="JBHMCF010000037">
    <property type="protein sequence ID" value="MFB9474121.1"/>
    <property type="molecule type" value="Genomic_DNA"/>
</dbReference>
<feature type="transmembrane region" description="Helical" evidence="1">
    <location>
        <begin position="33"/>
        <end position="54"/>
    </location>
</feature>
<evidence type="ECO:0000313" key="3">
    <source>
        <dbReference type="Proteomes" id="UP001589568"/>
    </source>
</evidence>
<evidence type="ECO:0000256" key="1">
    <source>
        <dbReference type="SAM" id="Phobius"/>
    </source>
</evidence>
<keyword evidence="1" id="KW-0472">Membrane</keyword>
<name>A0ABV5NW20_9ACTN</name>
<keyword evidence="1" id="KW-1133">Transmembrane helix</keyword>
<dbReference type="Proteomes" id="UP001589568">
    <property type="component" value="Unassembled WGS sequence"/>
</dbReference>
<organism evidence="2 3">
    <name type="scientific">Nonomuraea salmonea</name>
    <dbReference type="NCBI Taxonomy" id="46181"/>
    <lineage>
        <taxon>Bacteria</taxon>
        <taxon>Bacillati</taxon>
        <taxon>Actinomycetota</taxon>
        <taxon>Actinomycetes</taxon>
        <taxon>Streptosporangiales</taxon>
        <taxon>Streptosporangiaceae</taxon>
        <taxon>Nonomuraea</taxon>
    </lineage>
</organism>
<gene>
    <name evidence="2" type="ORF">ACFFR3_31885</name>
</gene>
<dbReference type="Gene3D" id="2.120.10.30">
    <property type="entry name" value="TolB, C-terminal domain"/>
    <property type="match status" value="1"/>
</dbReference>
<dbReference type="InterPro" id="IPR011042">
    <property type="entry name" value="6-blade_b-propeller_TolB-like"/>
</dbReference>
<evidence type="ECO:0000313" key="2">
    <source>
        <dbReference type="EMBL" id="MFB9474121.1"/>
    </source>
</evidence>
<comment type="caution">
    <text evidence="2">The sequence shown here is derived from an EMBL/GenBank/DDBJ whole genome shotgun (WGS) entry which is preliminary data.</text>
</comment>
<sequence>MTRLHRALDDIAAEAPLVDLAEAAIARHRRRRIVAASLSAVAVAAIVGAGGVVMTTPWQVNAVPAVRVSPGVEQADVVSDLPEAPVGTLSHAYETRCEQPPCGDEEWRVVTADGATYRLPRALTRTTGKAHAPIAISRNGRMLAYYSRDAQAHVVRDLETGAETVSPVKVPERKIPLGAMLLVSDDGRYLVFDDPEEFDKYTGVLIDMRADEPTMLPRGFQPVAIKDGVLELVRHVKTDLWLMPVTGGGEPVRFDGTFVSFSEVAPDGRTVVALDMTGSPRKEPVLTVLDAKTGETVRQLPTTDVPGSPTPTVWLSDTEVMVRDHAKGRNAYALDVTTGRARLLAEYGDVVRLTLPGQAISR</sequence>
<dbReference type="InterPro" id="IPR011044">
    <property type="entry name" value="Quino_amine_DH_bsu"/>
</dbReference>
<dbReference type="RefSeq" id="WP_345408922.1">
    <property type="nucleotide sequence ID" value="NZ_BAAAXS010000001.1"/>
</dbReference>
<proteinExistence type="predicted"/>
<dbReference type="SUPFAM" id="SSF50969">
    <property type="entry name" value="YVTN repeat-like/Quinoprotein amine dehydrogenase"/>
    <property type="match status" value="1"/>
</dbReference>
<keyword evidence="3" id="KW-1185">Reference proteome</keyword>
<keyword evidence="1" id="KW-0812">Transmembrane</keyword>
<reference evidence="2 3" key="1">
    <citation type="submission" date="2024-09" db="EMBL/GenBank/DDBJ databases">
        <authorList>
            <person name="Sun Q."/>
            <person name="Mori K."/>
        </authorList>
    </citation>
    <scope>NUCLEOTIDE SEQUENCE [LARGE SCALE GENOMIC DNA]</scope>
    <source>
        <strain evidence="2 3">JCM 3324</strain>
    </source>
</reference>
<protein>
    <recommendedName>
        <fullName evidence="4">WD40 repeat domain-containing protein</fullName>
    </recommendedName>
</protein>
<evidence type="ECO:0008006" key="4">
    <source>
        <dbReference type="Google" id="ProtNLM"/>
    </source>
</evidence>
<accession>A0ABV5NW20</accession>